<evidence type="ECO:0000313" key="2">
    <source>
        <dbReference type="Proteomes" id="UP000035680"/>
    </source>
</evidence>
<proteinExistence type="predicted"/>
<feature type="region of interest" description="Disordered" evidence="1">
    <location>
        <begin position="1"/>
        <end position="30"/>
    </location>
</feature>
<reference evidence="3" key="2">
    <citation type="submission" date="2015-08" db="UniProtKB">
        <authorList>
            <consortium name="WormBaseParasite"/>
        </authorList>
    </citation>
    <scope>IDENTIFICATION</scope>
</reference>
<feature type="compositionally biased region" description="Polar residues" evidence="1">
    <location>
        <begin position="7"/>
        <end position="26"/>
    </location>
</feature>
<organism evidence="2 3">
    <name type="scientific">Strongyloides venezuelensis</name>
    <name type="common">Threadworm</name>
    <dbReference type="NCBI Taxonomy" id="75913"/>
    <lineage>
        <taxon>Eukaryota</taxon>
        <taxon>Metazoa</taxon>
        <taxon>Ecdysozoa</taxon>
        <taxon>Nematoda</taxon>
        <taxon>Chromadorea</taxon>
        <taxon>Rhabditida</taxon>
        <taxon>Tylenchina</taxon>
        <taxon>Panagrolaimomorpha</taxon>
        <taxon>Strongyloidoidea</taxon>
        <taxon>Strongyloididae</taxon>
        <taxon>Strongyloides</taxon>
    </lineage>
</organism>
<dbReference type="WBParaSite" id="SVE_1126900.1">
    <property type="protein sequence ID" value="SVE_1126900.1"/>
    <property type="gene ID" value="SVE_1126900"/>
</dbReference>
<protein>
    <submittedName>
        <fullName evidence="3">Uncharacterized protein</fullName>
    </submittedName>
</protein>
<keyword evidence="2" id="KW-1185">Reference proteome</keyword>
<dbReference type="AlphaFoldDB" id="A0A0K0FPX1"/>
<reference evidence="2" key="1">
    <citation type="submission" date="2014-07" db="EMBL/GenBank/DDBJ databases">
        <authorList>
            <person name="Martin A.A"/>
            <person name="De Silva N."/>
        </authorList>
    </citation>
    <scope>NUCLEOTIDE SEQUENCE</scope>
</reference>
<accession>A0A0K0FPX1</accession>
<name>A0A0K0FPX1_STRVS</name>
<dbReference type="Proteomes" id="UP000035680">
    <property type="component" value="Unassembled WGS sequence"/>
</dbReference>
<evidence type="ECO:0000256" key="1">
    <source>
        <dbReference type="SAM" id="MobiDB-lite"/>
    </source>
</evidence>
<sequence length="165" mass="18889">MRRENLRNNGKICSQTNLDDLGNSRTSSREVLKTTNEKNISSDSPFKKKVGNGKNKFIKNLDDVLKRESESFKEPEGTMNTTNKELNGEIVSRIEADNLLSEKLITAARYLEAGIIEKEDEYLSYGIHLANTISIDKKSKNSMLIFIHWEKSRHFLIWITPQLAT</sequence>
<evidence type="ECO:0000313" key="3">
    <source>
        <dbReference type="WBParaSite" id="SVE_1126900.1"/>
    </source>
</evidence>